<dbReference type="CDD" id="cd06225">
    <property type="entry name" value="HAMP"/>
    <property type="match status" value="1"/>
</dbReference>
<feature type="transmembrane region" description="Helical" evidence="7">
    <location>
        <begin position="23"/>
        <end position="41"/>
    </location>
</feature>
<keyword evidence="7" id="KW-1133">Transmembrane helix</keyword>
<accession>A0ABS4FV18</accession>
<dbReference type="Gene3D" id="3.30.450.20">
    <property type="entry name" value="PAS domain"/>
    <property type="match status" value="1"/>
</dbReference>
<sequence>MKFIDLLRGGWLKLANLSMQQKLILLFVFLISVPITYVSYLSSRSTMEVIRQNAVNSAFQVNKDQTAVLDNYIADLKRYSTLPLYHANVQQHLANPEASWDKSNDLHMFLSFLNHSKEEISAVYLVDQAGAIFYDNKPGIHTLYPEKRLGSWRELSQQNGVNSVVTGKSEIVMDGSDPKHRQVFSVLRTIQSASALQNIGIIVIDVNLSLLEHVVTALEGTTQGHALIVDQNGQPIYGDKLASYEAYQYKRSIITTSPSPLSGQLGVLGNLENLENVGNVGNVEDHASGHFEFVDTQGVEQLAVYDTSVQTGWTSIVTIPLSQLMAPMKSNRNTLMLTTLIIISFALGVATLLSFALTSPLKALVRLMRQVQHGNLNVSLTPKYNDEIGIIASHFNIMLIRIKELIQEVSQTEERKRRADLHALQNQINPHFIYNTLESIRMLAEGSDEPRIAKITYLLGSQMRYGIVHSDELVTIQQELEHIQNYVDLLTIRFPHKFSLKLHIPDELLQMPMIKLVFQPIVENAIFHGFNDKAHGGLITISGYKEENTVQFKITDNGCGMNPDTLNTLRHSLDQTFRHSLHSHDHSFHHTSHGVHHTVDHLLQSQPLPSSSHFSMGLRNVSERLTLHYGHTSTLQIDSELNHGTTVTITIQS</sequence>
<dbReference type="SUPFAM" id="SSF158472">
    <property type="entry name" value="HAMP domain-like"/>
    <property type="match status" value="1"/>
</dbReference>
<dbReference type="EMBL" id="JAGGKG010000015">
    <property type="protein sequence ID" value="MBP1906428.1"/>
    <property type="molecule type" value="Genomic_DNA"/>
</dbReference>
<gene>
    <name evidence="9" type="ORF">J2Z32_003078</name>
</gene>
<feature type="transmembrane region" description="Helical" evidence="7">
    <location>
        <begin position="335"/>
        <end position="357"/>
    </location>
</feature>
<dbReference type="InterPro" id="IPR010559">
    <property type="entry name" value="Sig_transdc_His_kin_internal"/>
</dbReference>
<dbReference type="EC" id="2.7.13.3" evidence="9"/>
<dbReference type="Pfam" id="PF02518">
    <property type="entry name" value="HATPase_c"/>
    <property type="match status" value="1"/>
</dbReference>
<keyword evidence="2" id="KW-1003">Cell membrane</keyword>
<dbReference type="InterPro" id="IPR003660">
    <property type="entry name" value="HAMP_dom"/>
</dbReference>
<keyword evidence="10" id="KW-1185">Reference proteome</keyword>
<dbReference type="Gene3D" id="6.10.340.10">
    <property type="match status" value="1"/>
</dbReference>
<comment type="caution">
    <text evidence="9">The sequence shown here is derived from an EMBL/GenBank/DDBJ whole genome shotgun (WGS) entry which is preliminary data.</text>
</comment>
<evidence type="ECO:0000259" key="8">
    <source>
        <dbReference type="PROSITE" id="PS50885"/>
    </source>
</evidence>
<protein>
    <submittedName>
        <fullName evidence="9">Two-component system sensor histidine kinase YesM</fullName>
        <ecNumber evidence="9">2.7.13.3</ecNumber>
    </submittedName>
</protein>
<dbReference type="InterPro" id="IPR036890">
    <property type="entry name" value="HATPase_C_sf"/>
</dbReference>
<dbReference type="PANTHER" id="PTHR34220">
    <property type="entry name" value="SENSOR HISTIDINE KINASE YPDA"/>
    <property type="match status" value="1"/>
</dbReference>
<dbReference type="SMART" id="SM00304">
    <property type="entry name" value="HAMP"/>
    <property type="match status" value="1"/>
</dbReference>
<evidence type="ECO:0000313" key="10">
    <source>
        <dbReference type="Proteomes" id="UP001519272"/>
    </source>
</evidence>
<evidence type="ECO:0000256" key="3">
    <source>
        <dbReference type="ARBA" id="ARBA00022553"/>
    </source>
</evidence>
<dbReference type="PROSITE" id="PS50885">
    <property type="entry name" value="HAMP"/>
    <property type="match status" value="1"/>
</dbReference>
<dbReference type="RefSeq" id="WP_210090027.1">
    <property type="nucleotide sequence ID" value="NZ_JAGGKG010000015.1"/>
</dbReference>
<feature type="domain" description="HAMP" evidence="8">
    <location>
        <begin position="355"/>
        <end position="407"/>
    </location>
</feature>
<keyword evidence="5 9" id="KW-0418">Kinase</keyword>
<dbReference type="Gene3D" id="3.30.565.10">
    <property type="entry name" value="Histidine kinase-like ATPase, C-terminal domain"/>
    <property type="match status" value="1"/>
</dbReference>
<dbReference type="Pfam" id="PF00672">
    <property type="entry name" value="HAMP"/>
    <property type="match status" value="1"/>
</dbReference>
<dbReference type="Proteomes" id="UP001519272">
    <property type="component" value="Unassembled WGS sequence"/>
</dbReference>
<evidence type="ECO:0000256" key="5">
    <source>
        <dbReference type="ARBA" id="ARBA00022777"/>
    </source>
</evidence>
<dbReference type="SUPFAM" id="SSF55874">
    <property type="entry name" value="ATPase domain of HSP90 chaperone/DNA topoisomerase II/histidine kinase"/>
    <property type="match status" value="1"/>
</dbReference>
<dbReference type="InterPro" id="IPR050640">
    <property type="entry name" value="Bact_2-comp_sensor_kinase"/>
</dbReference>
<name>A0ABS4FV18_9BACL</name>
<comment type="subcellular location">
    <subcellularLocation>
        <location evidence="1">Cell membrane</location>
        <topology evidence="1">Multi-pass membrane protein</topology>
    </subcellularLocation>
</comment>
<evidence type="ECO:0000256" key="6">
    <source>
        <dbReference type="ARBA" id="ARBA00023136"/>
    </source>
</evidence>
<keyword evidence="7" id="KW-0812">Transmembrane</keyword>
<keyword evidence="6 7" id="KW-0472">Membrane</keyword>
<keyword evidence="4 9" id="KW-0808">Transferase</keyword>
<keyword evidence="3" id="KW-0597">Phosphoprotein</keyword>
<evidence type="ECO:0000256" key="1">
    <source>
        <dbReference type="ARBA" id="ARBA00004651"/>
    </source>
</evidence>
<dbReference type="PANTHER" id="PTHR34220:SF7">
    <property type="entry name" value="SENSOR HISTIDINE KINASE YPDA"/>
    <property type="match status" value="1"/>
</dbReference>
<organism evidence="9 10">
    <name type="scientific">Paenibacillus turicensis</name>
    <dbReference type="NCBI Taxonomy" id="160487"/>
    <lineage>
        <taxon>Bacteria</taxon>
        <taxon>Bacillati</taxon>
        <taxon>Bacillota</taxon>
        <taxon>Bacilli</taxon>
        <taxon>Bacillales</taxon>
        <taxon>Paenibacillaceae</taxon>
        <taxon>Paenibacillus</taxon>
    </lineage>
</organism>
<dbReference type="GO" id="GO:0004673">
    <property type="term" value="F:protein histidine kinase activity"/>
    <property type="evidence" value="ECO:0007669"/>
    <property type="project" value="UniProtKB-EC"/>
</dbReference>
<dbReference type="InterPro" id="IPR003594">
    <property type="entry name" value="HATPase_dom"/>
</dbReference>
<reference evidence="9 10" key="1">
    <citation type="submission" date="2021-03" db="EMBL/GenBank/DDBJ databases">
        <title>Genomic Encyclopedia of Type Strains, Phase IV (KMG-IV): sequencing the most valuable type-strain genomes for metagenomic binning, comparative biology and taxonomic classification.</title>
        <authorList>
            <person name="Goeker M."/>
        </authorList>
    </citation>
    <scope>NUCLEOTIDE SEQUENCE [LARGE SCALE GENOMIC DNA]</scope>
    <source>
        <strain evidence="9 10">DSM 14349</strain>
    </source>
</reference>
<dbReference type="Pfam" id="PF06580">
    <property type="entry name" value="His_kinase"/>
    <property type="match status" value="1"/>
</dbReference>
<evidence type="ECO:0000313" key="9">
    <source>
        <dbReference type="EMBL" id="MBP1906428.1"/>
    </source>
</evidence>
<evidence type="ECO:0000256" key="2">
    <source>
        <dbReference type="ARBA" id="ARBA00022475"/>
    </source>
</evidence>
<evidence type="ECO:0000256" key="7">
    <source>
        <dbReference type="SAM" id="Phobius"/>
    </source>
</evidence>
<evidence type="ECO:0000256" key="4">
    <source>
        <dbReference type="ARBA" id="ARBA00022679"/>
    </source>
</evidence>
<proteinExistence type="predicted"/>